<dbReference type="EMBL" id="MSKL01000003">
    <property type="protein sequence ID" value="OLO51186.1"/>
    <property type="molecule type" value="Genomic_DNA"/>
</dbReference>
<accession>A0A1Q8VSW8</accession>
<reference evidence="3 4" key="1">
    <citation type="submission" date="2016-12" db="EMBL/GenBank/DDBJ databases">
        <title>Genomic comparison of strains in the 'Actinomyces naeslundii' group.</title>
        <authorList>
            <person name="Mughal S.R."/>
            <person name="Do T."/>
            <person name="Gilbert S.C."/>
            <person name="Witherden E.A."/>
            <person name="Didelot X."/>
            <person name="Beighton D."/>
        </authorList>
    </citation>
    <scope>NUCLEOTIDE SEQUENCE [LARGE SCALE GENOMIC DNA]</scope>
    <source>
        <strain evidence="3 4">P6N</strain>
    </source>
</reference>
<feature type="chain" id="PRO_5039538399" description="DUF4352 domain-containing protein" evidence="2">
    <location>
        <begin position="16"/>
        <end position="222"/>
    </location>
</feature>
<gene>
    <name evidence="3" type="ORF">BKH28_00720</name>
</gene>
<protein>
    <recommendedName>
        <fullName evidence="5">DUF4352 domain-containing protein</fullName>
    </recommendedName>
</protein>
<feature type="region of interest" description="Disordered" evidence="1">
    <location>
        <begin position="20"/>
        <end position="94"/>
    </location>
</feature>
<feature type="compositionally biased region" description="Low complexity" evidence="1">
    <location>
        <begin position="22"/>
        <end position="47"/>
    </location>
</feature>
<sequence length="222" mass="21760">MLILPAILVLGLGLAACGSGKSQSTASPSAPASASASGSASAQAAPSNVATPTIQTAKPTAAPPSPSDDVSTPDASSIDPKAVETGDLSKDEYPEVGLDKSVRVDGDLVVSLGQMQAKDFASGPGEVGGSGVLVPVKVTNRSSQDMPLASVLSTTVNYGEGTGTPASEIVSASDAVPATLAAGQTVTVNRAFVIPAEERGNVKVVVDLGADRGAATFRGSAG</sequence>
<proteinExistence type="predicted"/>
<evidence type="ECO:0000313" key="3">
    <source>
        <dbReference type="EMBL" id="OLO51186.1"/>
    </source>
</evidence>
<evidence type="ECO:0000256" key="2">
    <source>
        <dbReference type="SAM" id="SignalP"/>
    </source>
</evidence>
<keyword evidence="2" id="KW-0732">Signal</keyword>
<evidence type="ECO:0000313" key="4">
    <source>
        <dbReference type="Proteomes" id="UP000186394"/>
    </source>
</evidence>
<feature type="signal peptide" evidence="2">
    <location>
        <begin position="1"/>
        <end position="15"/>
    </location>
</feature>
<evidence type="ECO:0000256" key="1">
    <source>
        <dbReference type="SAM" id="MobiDB-lite"/>
    </source>
</evidence>
<evidence type="ECO:0008006" key="5">
    <source>
        <dbReference type="Google" id="ProtNLM"/>
    </source>
</evidence>
<organism evidence="3 4">
    <name type="scientific">Actinomyces oris</name>
    <dbReference type="NCBI Taxonomy" id="544580"/>
    <lineage>
        <taxon>Bacteria</taxon>
        <taxon>Bacillati</taxon>
        <taxon>Actinomycetota</taxon>
        <taxon>Actinomycetes</taxon>
        <taxon>Actinomycetales</taxon>
        <taxon>Actinomycetaceae</taxon>
        <taxon>Actinomyces</taxon>
    </lineage>
</organism>
<feature type="compositionally biased region" description="Low complexity" evidence="1">
    <location>
        <begin position="67"/>
        <end position="77"/>
    </location>
</feature>
<dbReference type="OrthoDB" id="3260525at2"/>
<dbReference type="Proteomes" id="UP000186394">
    <property type="component" value="Unassembled WGS sequence"/>
</dbReference>
<name>A0A1Q8VSW8_9ACTO</name>
<feature type="compositionally biased region" description="Basic and acidic residues" evidence="1">
    <location>
        <begin position="81"/>
        <end position="94"/>
    </location>
</feature>
<comment type="caution">
    <text evidence="3">The sequence shown here is derived from an EMBL/GenBank/DDBJ whole genome shotgun (WGS) entry which is preliminary data.</text>
</comment>
<dbReference type="AlphaFoldDB" id="A0A1Q8VSW8"/>